<protein>
    <submittedName>
        <fullName evidence="1">LORF2 protein</fullName>
    </submittedName>
</protein>
<dbReference type="EMBL" id="VOAJ01001723">
    <property type="protein sequence ID" value="KAF0884352.1"/>
    <property type="molecule type" value="Genomic_DNA"/>
</dbReference>
<feature type="non-terminal residue" evidence="1">
    <location>
        <position position="1"/>
    </location>
</feature>
<dbReference type="AlphaFoldDB" id="A0A6G1B955"/>
<feature type="non-terminal residue" evidence="1">
    <location>
        <position position="108"/>
    </location>
</feature>
<organism evidence="1 2">
    <name type="scientific">Crocuta crocuta</name>
    <name type="common">Spotted hyena</name>
    <dbReference type="NCBI Taxonomy" id="9678"/>
    <lineage>
        <taxon>Eukaryota</taxon>
        <taxon>Metazoa</taxon>
        <taxon>Chordata</taxon>
        <taxon>Craniata</taxon>
        <taxon>Vertebrata</taxon>
        <taxon>Euteleostomi</taxon>
        <taxon>Mammalia</taxon>
        <taxon>Eutheria</taxon>
        <taxon>Laurasiatheria</taxon>
        <taxon>Carnivora</taxon>
        <taxon>Feliformia</taxon>
        <taxon>Hyaenidae</taxon>
        <taxon>Crocuta</taxon>
    </lineage>
</organism>
<dbReference type="Proteomes" id="UP000475037">
    <property type="component" value="Unassembled WGS sequence"/>
</dbReference>
<sequence length="108" mass="12816">KMKKKMGNKCRQVCREIKTLIHCWWKSEIMQPLWKIVWKFLRELEFPQKNIGLLCDLVIPLLGIHPKQIKTLMHKDIGTPMFTAVLFTIAKTQKQPRCPSIGEWIKQM</sequence>
<name>A0A6G1B955_CROCR</name>
<comment type="caution">
    <text evidence="1">The sequence shown here is derived from an EMBL/GenBank/DDBJ whole genome shotgun (WGS) entry which is preliminary data.</text>
</comment>
<accession>A0A6G1B955</accession>
<gene>
    <name evidence="1" type="ORF">FOF47_R03745</name>
</gene>
<keyword evidence="2" id="KW-1185">Reference proteome</keyword>
<reference evidence="1 2" key="1">
    <citation type="submission" date="2019-11" db="EMBL/GenBank/DDBJ databases">
        <authorList>
            <person name="Yang C."/>
            <person name="Li F."/>
        </authorList>
    </citation>
    <scope>NUCLEOTIDE SEQUENCE [LARGE SCALE GENOMIC DNA]</scope>
    <source>
        <strain evidence="1">KB4526</strain>
        <tissue evidence="1">Muscle</tissue>
    </source>
</reference>
<proteinExistence type="predicted"/>
<evidence type="ECO:0000313" key="1">
    <source>
        <dbReference type="EMBL" id="KAF0884352.1"/>
    </source>
</evidence>
<evidence type="ECO:0000313" key="2">
    <source>
        <dbReference type="Proteomes" id="UP000475037"/>
    </source>
</evidence>